<dbReference type="PROSITE" id="PS00562">
    <property type="entry name" value="CBM1_1"/>
    <property type="match status" value="1"/>
</dbReference>
<keyword evidence="24" id="KW-1185">Reference proteome</keyword>
<dbReference type="Gene3D" id="2.70.50.70">
    <property type="match status" value="1"/>
</dbReference>
<evidence type="ECO:0000259" key="22">
    <source>
        <dbReference type="PROSITE" id="PS51164"/>
    </source>
</evidence>
<evidence type="ECO:0000256" key="4">
    <source>
        <dbReference type="ARBA" id="ARBA00022525"/>
    </source>
</evidence>
<dbReference type="GO" id="GO:0005576">
    <property type="term" value="C:extracellular region"/>
    <property type="evidence" value="ECO:0007669"/>
    <property type="project" value="UniProtKB-SubCell"/>
</dbReference>
<dbReference type="GO" id="GO:0016020">
    <property type="term" value="C:membrane"/>
    <property type="evidence" value="ECO:0007669"/>
    <property type="project" value="UniProtKB-SubCell"/>
</dbReference>
<comment type="similarity">
    <text evidence="18">Belongs to the polysaccharide monooxygenase AA9 family.</text>
</comment>
<keyword evidence="9" id="KW-1133">Transmembrane helix</keyword>
<keyword evidence="8" id="KW-0496">Mitochondrion</keyword>
<evidence type="ECO:0000256" key="16">
    <source>
        <dbReference type="ARBA" id="ARBA00023277"/>
    </source>
</evidence>
<accession>A0A7C8IID2</accession>
<keyword evidence="4" id="KW-0964">Secreted</keyword>
<dbReference type="AlphaFoldDB" id="A0A7C8IID2"/>
<evidence type="ECO:0000256" key="11">
    <source>
        <dbReference type="ARBA" id="ARBA00023002"/>
    </source>
</evidence>
<keyword evidence="11" id="KW-0560">Oxidoreductase</keyword>
<sequence length="976" mass="104829">MASTGEGVNPLRPYYIPPRIGEQTGSLPRANPFSNSTATTSAKYASKARDIFPDIDYKEHLDELSPSTVQSIKQFIDELLWKYTSVFMAQPFEVAKTILQVRTQDDLGGLNAPPVDLMKPSISSPKISSPRNSVWDEYPNYPNSDSDPDEPAYFTSNAPYTPTPSARSRRRRGSSPPPESPKFNPKPTLPAHQIALRRPDSILDVISQLWSKESAWGVWKGTNSTFLYSILQSLLENWGRSLLSALLNVPDLGVKDDVDRLVEIASPYPWASLCVAAAAAVTTGLILAPLDLIRTRLIVTSTSRAPRRTVATLRSLPSWVCHPTLIAPTIFHSLIHPFLTLSTPLVLRSQFLIDRDLSPMTFSVVKFCTSCASLFVKLPLETVLRRGQMAVLAEPAYLQALDKTSKMETIVQPGPYHGVVGTMYTIVTEEGSRSVTVPAKSSQRARKNKTKPSEVIYKKGQGLEGLWRGWKVSWWGLVGLWTASIAGGGGEGKACAWTNSPPYAVLGMLPVAKRTRQHHEESRSDSSPIEHWVEERLPSQERTSTLVRRLSHLDDDSSTHRARCHLKWTITTNRLHRANPWKSLTWFGWIAVGFSISVGILRGSSTRTYDINVFPYMADPPTVVGWTASNTDNGFIEPNSFDSADIVCHKAATPAGGYAQVAAGDSISIQWDTWPESHKGPMLDYLAACNGPCDSVDKTALEFFKIDEAGILDSSSAPGTWASDVLIQNNNSWLVQIPKNLKAGNYVLRHETIALHSAGQANGAQNYPQCFNLEVTGSGTEVPAGVLATELYTPTDPGVEVNIYVSGLDYQIPGPALISGVSSTVAQVSSAITASSSATVASGSGATTTAAQATTTSAGNAASSTSVAASSTSIVVSSTSQATSSTAAKPTTTTLVTSTRRTTSAATTAKPTTTAVTSATKTQTGNVAAQTLYGQCGGINYSGPTACAQGTCTEYNPYYSQCVEAAAAAAAACNSK</sequence>
<evidence type="ECO:0000256" key="19">
    <source>
        <dbReference type="ARBA" id="ARBA00045077"/>
    </source>
</evidence>
<dbReference type="Pfam" id="PF03443">
    <property type="entry name" value="AA9"/>
    <property type="match status" value="1"/>
</dbReference>
<dbReference type="Gene3D" id="1.50.40.10">
    <property type="entry name" value="Mitochondrial carrier domain"/>
    <property type="match status" value="1"/>
</dbReference>
<comment type="cofactor">
    <cofactor evidence="1">
        <name>Cu(2+)</name>
        <dbReference type="ChEBI" id="CHEBI:29036"/>
    </cofactor>
</comment>
<evidence type="ECO:0000256" key="15">
    <source>
        <dbReference type="ARBA" id="ARBA00023157"/>
    </source>
</evidence>
<dbReference type="GO" id="GO:0004497">
    <property type="term" value="F:monooxygenase activity"/>
    <property type="evidence" value="ECO:0007669"/>
    <property type="project" value="UniProtKB-KW"/>
</dbReference>
<dbReference type="PROSITE" id="PS51164">
    <property type="entry name" value="CBM1_2"/>
    <property type="match status" value="1"/>
</dbReference>
<dbReference type="SUPFAM" id="SSF103506">
    <property type="entry name" value="Mitochondrial carrier"/>
    <property type="match status" value="1"/>
</dbReference>
<evidence type="ECO:0000256" key="12">
    <source>
        <dbReference type="ARBA" id="ARBA00023008"/>
    </source>
</evidence>
<dbReference type="PANTHER" id="PTHR33353">
    <property type="entry name" value="PUTATIVE (AFU_ORTHOLOGUE AFUA_1G12560)-RELATED"/>
    <property type="match status" value="1"/>
</dbReference>
<dbReference type="GO" id="GO:0046872">
    <property type="term" value="F:metal ion binding"/>
    <property type="evidence" value="ECO:0007669"/>
    <property type="project" value="UniProtKB-KW"/>
</dbReference>
<keyword evidence="7" id="KW-0732">Signal</keyword>
<keyword evidence="12" id="KW-0186">Copper</keyword>
<dbReference type="InterPro" id="IPR000254">
    <property type="entry name" value="CBD"/>
</dbReference>
<evidence type="ECO:0000256" key="14">
    <source>
        <dbReference type="ARBA" id="ARBA00023136"/>
    </source>
</evidence>
<keyword evidence="17" id="KW-0624">Polysaccharide degradation</keyword>
<dbReference type="GO" id="GO:0030245">
    <property type="term" value="P:cellulose catabolic process"/>
    <property type="evidence" value="ECO:0007669"/>
    <property type="project" value="UniProtKB-KW"/>
</dbReference>
<name>A0A7C8IID2_9PEZI</name>
<dbReference type="InterPro" id="IPR005103">
    <property type="entry name" value="AA9_LPMO"/>
</dbReference>
<feature type="region of interest" description="Disordered" evidence="21">
    <location>
        <begin position="1"/>
        <end position="41"/>
    </location>
</feature>
<evidence type="ECO:0000256" key="18">
    <source>
        <dbReference type="ARBA" id="ARBA00044502"/>
    </source>
</evidence>
<dbReference type="SMART" id="SM00236">
    <property type="entry name" value="fCBD"/>
    <property type="match status" value="1"/>
</dbReference>
<evidence type="ECO:0000256" key="2">
    <source>
        <dbReference type="ARBA" id="ARBA00004370"/>
    </source>
</evidence>
<keyword evidence="13" id="KW-0503">Monooxygenase</keyword>
<evidence type="ECO:0000256" key="6">
    <source>
        <dbReference type="ARBA" id="ARBA00022723"/>
    </source>
</evidence>
<dbReference type="InterPro" id="IPR035971">
    <property type="entry name" value="CBD_sf"/>
</dbReference>
<evidence type="ECO:0000256" key="9">
    <source>
        <dbReference type="ARBA" id="ARBA00022989"/>
    </source>
</evidence>
<dbReference type="OrthoDB" id="77989at2759"/>
<keyword evidence="14" id="KW-0472">Membrane</keyword>
<dbReference type="GO" id="GO:0030248">
    <property type="term" value="F:cellulose binding"/>
    <property type="evidence" value="ECO:0007669"/>
    <property type="project" value="InterPro"/>
</dbReference>
<evidence type="ECO:0000313" key="24">
    <source>
        <dbReference type="Proteomes" id="UP000481858"/>
    </source>
</evidence>
<protein>
    <recommendedName>
        <fullName evidence="20">lytic cellulose monooxygenase (C4-dehydrogenating)</fullName>
        <ecNumber evidence="20">1.14.99.56</ecNumber>
    </recommendedName>
</protein>
<comment type="catalytic activity">
    <reaction evidence="19">
        <text>[(1-&gt;4)-beta-D-glucosyl]n+m + reduced acceptor + O2 = 4-dehydro-beta-D-glucosyl-[(1-&gt;4)-beta-D-glucosyl]n-1 + [(1-&gt;4)-beta-D-glucosyl]m + acceptor + H2O.</text>
        <dbReference type="EC" id="1.14.99.56"/>
    </reaction>
</comment>
<evidence type="ECO:0000256" key="13">
    <source>
        <dbReference type="ARBA" id="ARBA00023033"/>
    </source>
</evidence>
<proteinExistence type="inferred from homology"/>
<comment type="caution">
    <text evidence="23">The sequence shown here is derived from an EMBL/GenBank/DDBJ whole genome shotgun (WGS) entry which is preliminary data.</text>
</comment>
<evidence type="ECO:0000256" key="20">
    <source>
        <dbReference type="ARBA" id="ARBA00047174"/>
    </source>
</evidence>
<evidence type="ECO:0000256" key="7">
    <source>
        <dbReference type="ARBA" id="ARBA00022729"/>
    </source>
</evidence>
<keyword evidence="15" id="KW-1015">Disulfide bond</keyword>
<reference evidence="23 24" key="1">
    <citation type="submission" date="2019-12" db="EMBL/GenBank/DDBJ databases">
        <title>Draft genome sequence of the ascomycete Xylaria multiplex DSM 110363.</title>
        <authorList>
            <person name="Buettner E."/>
            <person name="Kellner H."/>
        </authorList>
    </citation>
    <scope>NUCLEOTIDE SEQUENCE [LARGE SCALE GENOMIC DNA]</scope>
    <source>
        <strain evidence="23 24">DSM 110363</strain>
    </source>
</reference>
<dbReference type="CDD" id="cd21175">
    <property type="entry name" value="LPMO_AA9"/>
    <property type="match status" value="1"/>
</dbReference>
<feature type="domain" description="CBM1" evidence="22">
    <location>
        <begin position="928"/>
        <end position="963"/>
    </location>
</feature>
<dbReference type="SUPFAM" id="SSF57180">
    <property type="entry name" value="Cellulose-binding domain"/>
    <property type="match status" value="1"/>
</dbReference>
<feature type="compositionally biased region" description="Low complexity" evidence="21">
    <location>
        <begin position="119"/>
        <end position="130"/>
    </location>
</feature>
<feature type="region of interest" description="Disordered" evidence="21">
    <location>
        <begin position="109"/>
        <end position="189"/>
    </location>
</feature>
<dbReference type="InterPro" id="IPR023395">
    <property type="entry name" value="MCP_dom_sf"/>
</dbReference>
<evidence type="ECO:0000256" key="17">
    <source>
        <dbReference type="ARBA" id="ARBA00023326"/>
    </source>
</evidence>
<evidence type="ECO:0000256" key="5">
    <source>
        <dbReference type="ARBA" id="ARBA00022692"/>
    </source>
</evidence>
<dbReference type="EC" id="1.14.99.56" evidence="20"/>
<comment type="subcellular location">
    <subcellularLocation>
        <location evidence="2">Membrane</location>
    </subcellularLocation>
    <subcellularLocation>
        <location evidence="3">Secreted</location>
    </subcellularLocation>
</comment>
<keyword evidence="10" id="KW-0136">Cellulose degradation</keyword>
<evidence type="ECO:0000256" key="3">
    <source>
        <dbReference type="ARBA" id="ARBA00004613"/>
    </source>
</evidence>
<gene>
    <name evidence="23" type="ORF">GQX73_g9375</name>
</gene>
<dbReference type="InParanoid" id="A0A7C8IID2"/>
<evidence type="ECO:0000256" key="10">
    <source>
        <dbReference type="ARBA" id="ARBA00023001"/>
    </source>
</evidence>
<evidence type="ECO:0000313" key="23">
    <source>
        <dbReference type="EMBL" id="KAF2964200.1"/>
    </source>
</evidence>
<keyword evidence="16" id="KW-0119">Carbohydrate metabolism</keyword>
<organism evidence="23 24">
    <name type="scientific">Xylaria multiplex</name>
    <dbReference type="NCBI Taxonomy" id="323545"/>
    <lineage>
        <taxon>Eukaryota</taxon>
        <taxon>Fungi</taxon>
        <taxon>Dikarya</taxon>
        <taxon>Ascomycota</taxon>
        <taxon>Pezizomycotina</taxon>
        <taxon>Sordariomycetes</taxon>
        <taxon>Xylariomycetidae</taxon>
        <taxon>Xylariales</taxon>
        <taxon>Xylariaceae</taxon>
        <taxon>Xylaria</taxon>
    </lineage>
</organism>
<dbReference type="EMBL" id="WUBL01000162">
    <property type="protein sequence ID" value="KAF2964200.1"/>
    <property type="molecule type" value="Genomic_DNA"/>
</dbReference>
<dbReference type="InterPro" id="IPR049892">
    <property type="entry name" value="AA9"/>
</dbReference>
<evidence type="ECO:0000256" key="8">
    <source>
        <dbReference type="ARBA" id="ARBA00022792"/>
    </source>
</evidence>
<keyword evidence="8" id="KW-0999">Mitochondrion inner membrane</keyword>
<dbReference type="PANTHER" id="PTHR33353:SF36">
    <property type="entry name" value="ENDO-BETA-1,4-GLUCANASE D"/>
    <property type="match status" value="1"/>
</dbReference>
<dbReference type="Proteomes" id="UP000481858">
    <property type="component" value="Unassembled WGS sequence"/>
</dbReference>
<evidence type="ECO:0000256" key="21">
    <source>
        <dbReference type="SAM" id="MobiDB-lite"/>
    </source>
</evidence>
<dbReference type="Pfam" id="PF00734">
    <property type="entry name" value="CBM_1"/>
    <property type="match status" value="1"/>
</dbReference>
<keyword evidence="6" id="KW-0479">Metal-binding</keyword>
<evidence type="ECO:0000256" key="1">
    <source>
        <dbReference type="ARBA" id="ARBA00001973"/>
    </source>
</evidence>
<keyword evidence="5" id="KW-0812">Transmembrane</keyword>